<dbReference type="EMBL" id="JASCZI010272051">
    <property type="protein sequence ID" value="MED6219644.1"/>
    <property type="molecule type" value="Genomic_DNA"/>
</dbReference>
<dbReference type="InterPro" id="IPR029063">
    <property type="entry name" value="SAM-dependent_MTases_sf"/>
</dbReference>
<organism evidence="3 4">
    <name type="scientific">Stylosanthes scabra</name>
    <dbReference type="NCBI Taxonomy" id="79078"/>
    <lineage>
        <taxon>Eukaryota</taxon>
        <taxon>Viridiplantae</taxon>
        <taxon>Streptophyta</taxon>
        <taxon>Embryophyta</taxon>
        <taxon>Tracheophyta</taxon>
        <taxon>Spermatophyta</taxon>
        <taxon>Magnoliopsida</taxon>
        <taxon>eudicotyledons</taxon>
        <taxon>Gunneridae</taxon>
        <taxon>Pentapetalae</taxon>
        <taxon>rosids</taxon>
        <taxon>fabids</taxon>
        <taxon>Fabales</taxon>
        <taxon>Fabaceae</taxon>
        <taxon>Papilionoideae</taxon>
        <taxon>50 kb inversion clade</taxon>
        <taxon>dalbergioids sensu lato</taxon>
        <taxon>Dalbergieae</taxon>
        <taxon>Pterocarpus clade</taxon>
        <taxon>Stylosanthes</taxon>
    </lineage>
</organism>
<dbReference type="Gene3D" id="3.40.50.150">
    <property type="entry name" value="Vaccinia Virus protein VP39"/>
    <property type="match status" value="1"/>
</dbReference>
<proteinExistence type="inferred from homology"/>
<dbReference type="PANTHER" id="PTHR12161">
    <property type="entry name" value="IST1 FAMILY MEMBER"/>
    <property type="match status" value="1"/>
</dbReference>
<keyword evidence="2" id="KW-0472">Membrane</keyword>
<keyword evidence="2" id="KW-1133">Transmembrane helix</keyword>
<dbReference type="Gene3D" id="1.20.1260.60">
    <property type="entry name" value="Vacuolar protein sorting-associated protein Ist1"/>
    <property type="match status" value="1"/>
</dbReference>
<dbReference type="Pfam" id="PF03398">
    <property type="entry name" value="Ist1"/>
    <property type="match status" value="1"/>
</dbReference>
<dbReference type="Proteomes" id="UP001341840">
    <property type="component" value="Unassembled WGS sequence"/>
</dbReference>
<dbReference type="InterPro" id="IPR042277">
    <property type="entry name" value="IST1-like"/>
</dbReference>
<feature type="transmembrane region" description="Helical" evidence="2">
    <location>
        <begin position="7"/>
        <end position="27"/>
    </location>
</feature>
<reference evidence="3 4" key="1">
    <citation type="journal article" date="2023" name="Plants (Basel)">
        <title>Bridging the Gap: Combining Genomics and Transcriptomics Approaches to Understand Stylosanthes scabra, an Orphan Legume from the Brazilian Caatinga.</title>
        <authorList>
            <person name="Ferreira-Neto J.R.C."/>
            <person name="da Silva M.D."/>
            <person name="Binneck E."/>
            <person name="de Melo N.F."/>
            <person name="da Silva R.H."/>
            <person name="de Melo A.L.T.M."/>
            <person name="Pandolfi V."/>
            <person name="Bustamante F.O."/>
            <person name="Brasileiro-Vidal A.C."/>
            <person name="Benko-Iseppon A.M."/>
        </authorList>
    </citation>
    <scope>NUCLEOTIDE SEQUENCE [LARGE SCALE GENOMIC DNA]</scope>
    <source>
        <tissue evidence="3">Leaves</tissue>
    </source>
</reference>
<comment type="caution">
    <text evidence="3">The sequence shown here is derived from an EMBL/GenBank/DDBJ whole genome shotgun (WGS) entry which is preliminary data.</text>
</comment>
<evidence type="ECO:0000313" key="3">
    <source>
        <dbReference type="EMBL" id="MED6219644.1"/>
    </source>
</evidence>
<keyword evidence="2" id="KW-0812">Transmembrane</keyword>
<evidence type="ECO:0000256" key="1">
    <source>
        <dbReference type="ARBA" id="ARBA00005536"/>
    </source>
</evidence>
<dbReference type="InterPro" id="IPR005061">
    <property type="entry name" value="Ist1"/>
</dbReference>
<dbReference type="SUPFAM" id="SSF53335">
    <property type="entry name" value="S-adenosyl-L-methionine-dependent methyltransferases"/>
    <property type="match status" value="1"/>
</dbReference>
<keyword evidence="4" id="KW-1185">Reference proteome</keyword>
<name>A0ABU6ZCE9_9FABA</name>
<gene>
    <name evidence="3" type="ORF">PIB30_037709</name>
</gene>
<sequence>MHHRANIAGKVVLNVGCGTGFLALFWAQAGARKLNPAETDNSTLLRNRREIQLKNMLREIAKLLDTGKGNARIKVEHIIIKENMMAAQEIIELFCELIVV</sequence>
<dbReference type="PANTHER" id="PTHR12161:SF5">
    <property type="entry name" value="IST1 HOMOLOG"/>
    <property type="match status" value="1"/>
</dbReference>
<protein>
    <submittedName>
        <fullName evidence="3">Uncharacterized protein</fullName>
    </submittedName>
</protein>
<comment type="similarity">
    <text evidence="1">Belongs to the IST1 family.</text>
</comment>
<evidence type="ECO:0000313" key="4">
    <source>
        <dbReference type="Proteomes" id="UP001341840"/>
    </source>
</evidence>
<evidence type="ECO:0000256" key="2">
    <source>
        <dbReference type="SAM" id="Phobius"/>
    </source>
</evidence>
<accession>A0ABU6ZCE9</accession>